<accession>A0A3E4WNY4</accession>
<comment type="caution">
    <text evidence="2">The sequence shown here is derived from an EMBL/GenBank/DDBJ whole genome shotgun (WGS) entry which is preliminary data.</text>
</comment>
<name>A0A3E4WNY4_PHOVU</name>
<protein>
    <submittedName>
        <fullName evidence="2">Uncharacterized protein</fullName>
    </submittedName>
</protein>
<dbReference type="EMBL" id="QSTG01000016">
    <property type="protein sequence ID" value="RGM43844.1"/>
    <property type="molecule type" value="Genomic_DNA"/>
</dbReference>
<evidence type="ECO:0000313" key="2">
    <source>
        <dbReference type="EMBL" id="RGM43844.1"/>
    </source>
</evidence>
<evidence type="ECO:0000313" key="3">
    <source>
        <dbReference type="Proteomes" id="UP000261003"/>
    </source>
</evidence>
<dbReference type="EMBL" id="QSSN01000010">
    <property type="protein sequence ID" value="RGL86014.1"/>
    <property type="molecule type" value="Genomic_DNA"/>
</dbReference>
<proteinExistence type="predicted"/>
<evidence type="ECO:0000313" key="1">
    <source>
        <dbReference type="EMBL" id="RGL86014.1"/>
    </source>
</evidence>
<organism evidence="2 3">
    <name type="scientific">Phocaeicola vulgatus</name>
    <name type="common">Bacteroides vulgatus</name>
    <dbReference type="NCBI Taxonomy" id="821"/>
    <lineage>
        <taxon>Bacteria</taxon>
        <taxon>Pseudomonadati</taxon>
        <taxon>Bacteroidota</taxon>
        <taxon>Bacteroidia</taxon>
        <taxon>Bacteroidales</taxon>
        <taxon>Bacteroidaceae</taxon>
        <taxon>Phocaeicola</taxon>
    </lineage>
</organism>
<dbReference type="RefSeq" id="WP_117678114.1">
    <property type="nucleotide sequence ID" value="NZ_JAKKXI010000008.1"/>
</dbReference>
<dbReference type="Proteomes" id="UP000261003">
    <property type="component" value="Unassembled WGS sequence"/>
</dbReference>
<dbReference type="AlphaFoldDB" id="A0A3E4WNY4"/>
<sequence length="364" mass="41362">MANYVESYITLDEFKVMQLLKVPYTGFVRGIGYTYPEYFPLEIPMDKSVSNYSCWSCKPMFVQAMDTSSEAVIRSLQISTDKLASLLIYTQGGECYFNMGDGNIIAIPKNAQTNFSVNIDYTSFQLCVSLNAKLEDGSEINQMTNCSINDIFLKFNIDPLLLCWDKNETSSFNKDEKLEEPGFWEGLIPIWGSGKSAYVNFKNGNYGWGIFYVVVAVSDIFLVKSIGQGILKGAWKMGSHKWPATRQWLLKHGYAKKGQPVHHWAVHQEVGKKYDIEWLVNQPWNCKAFPDAASHMRYGHGTSWKGLPPGAWWEQALYGTPLWFKLSIFSSSDQLIDGGELIYEQIIDEDNENSTGIPDIYLRP</sequence>
<gene>
    <name evidence="2" type="ORF">DXC16_11025</name>
    <name evidence="1" type="ORF">DXC44_09730</name>
</gene>
<reference evidence="3 4" key="1">
    <citation type="submission" date="2018-08" db="EMBL/GenBank/DDBJ databases">
        <title>A genome reference for cultivated species of the human gut microbiota.</title>
        <authorList>
            <person name="Zou Y."/>
            <person name="Xue W."/>
            <person name="Luo G."/>
        </authorList>
    </citation>
    <scope>NUCLEOTIDE SEQUENCE [LARGE SCALE GENOMIC DNA]</scope>
    <source>
        <strain evidence="2 3">OM08-13BH</strain>
        <strain evidence="1 4">TF05-18</strain>
    </source>
</reference>
<dbReference type="Proteomes" id="UP000261278">
    <property type="component" value="Unassembled WGS sequence"/>
</dbReference>
<evidence type="ECO:0000313" key="4">
    <source>
        <dbReference type="Proteomes" id="UP000261278"/>
    </source>
</evidence>